<dbReference type="PROSITE" id="PS51221">
    <property type="entry name" value="TTL"/>
    <property type="match status" value="1"/>
</dbReference>
<reference evidence="2 3" key="1">
    <citation type="journal article" date="2021" name="BMC Biol.">
        <title>Horizontally acquired antibacterial genes associated with adaptive radiation of ladybird beetles.</title>
        <authorList>
            <person name="Li H.S."/>
            <person name="Tang X.F."/>
            <person name="Huang Y.H."/>
            <person name="Xu Z.Y."/>
            <person name="Chen M.L."/>
            <person name="Du X.Y."/>
            <person name="Qiu B.Y."/>
            <person name="Chen P.T."/>
            <person name="Zhang W."/>
            <person name="Slipinski A."/>
            <person name="Escalona H.E."/>
            <person name="Waterhouse R.M."/>
            <person name="Zwick A."/>
            <person name="Pang H."/>
        </authorList>
    </citation>
    <scope>NUCLEOTIDE SEQUENCE [LARGE SCALE GENOMIC DNA]</scope>
    <source>
        <strain evidence="2">SYSU2018</strain>
    </source>
</reference>
<evidence type="ECO:0000259" key="1">
    <source>
        <dbReference type="Pfam" id="PF25556"/>
    </source>
</evidence>
<dbReference type="PANTHER" id="PTHR46088">
    <property type="entry name" value="TUBULIN--TYROSINE LIGASE-LIKE PROTEIN 12"/>
    <property type="match status" value="1"/>
</dbReference>
<comment type="caution">
    <text evidence="2">The sequence shown here is derived from an EMBL/GenBank/DDBJ whole genome shotgun (WGS) entry which is preliminary data.</text>
</comment>
<dbReference type="PANTHER" id="PTHR46088:SF1">
    <property type="entry name" value="TUBULIN--TYROSINE LIGASE-LIKE PROTEIN 12"/>
    <property type="match status" value="1"/>
</dbReference>
<keyword evidence="3" id="KW-1185">Reference proteome</keyword>
<dbReference type="InterPro" id="IPR027749">
    <property type="entry name" value="TTLL12"/>
</dbReference>
<dbReference type="AlphaFoldDB" id="A0ABD2P448"/>
<feature type="domain" description="Tubulin--tyrosine ligase-like protein 12 SET-like" evidence="1">
    <location>
        <begin position="71"/>
        <end position="222"/>
    </location>
</feature>
<dbReference type="Pfam" id="PF03133">
    <property type="entry name" value="TTL"/>
    <property type="match status" value="1"/>
</dbReference>
<sequence>MGHACDWDSFITIHKEQLVSSGVPSHFWKTIHEKLFSQLFDIGRAVKLLKFEKEADLKCQPNWGLQTTTFIDKSDPNNVFLVDHAWTFRLDSAKKQLLEHEGLRNRMSILLDLECDLPKKELVDQILNNMWPLCHTYSISSAFEVEDRLPVWYIMDEIGSALIHKDTPNCRIVPFFFSNEQITYSLLFPIIDIDEGEFLYKDFAEGISDEKERKIGLLPWVSCTPNEFSMIPSTPGPEYYLKGHIKESLPLLDNLMNLNKKYSGKLKVFAQYSMVRNYLTSDSFELVDTEEEADILWLTEHFKNFKELSETPEKYVNQFPFEYVITVKDLLALTCRKLGEKSIESYCPNWLPVTYNLKTELGNFIAYYKHQESKGVDNFWITKPYNLARGMDTYITDNLNCIIRLSSTSPKIVQKYITNPVLFYRPECDGHVKFDIRYVLLLKSVKPLEAYVYKKFFLRFANMPFELTDFDIYEKHFTVMNYNENAVLRHMLCEEFLLKWQEQYGQHSWSDIENSICSMLKEILVQAISREPPCGIAESPQSRALYAADIMLEWGGNRNIIPKILEINWTPDCKRACEYYPEFFNDIFELLFLDKSCNNIIKL</sequence>
<gene>
    <name evidence="2" type="ORF">HHI36_000269</name>
</gene>
<dbReference type="Proteomes" id="UP001516400">
    <property type="component" value="Unassembled WGS sequence"/>
</dbReference>
<dbReference type="InterPro" id="IPR004344">
    <property type="entry name" value="TTL/TTLL_fam"/>
</dbReference>
<dbReference type="Pfam" id="PF25556">
    <property type="entry name" value="SET_TTL"/>
    <property type="match status" value="1"/>
</dbReference>
<protein>
    <recommendedName>
        <fullName evidence="1">Tubulin--tyrosine ligase-like protein 12 SET-like domain-containing protein</fullName>
    </recommendedName>
</protein>
<accession>A0ABD2P448</accession>
<organism evidence="2 3">
    <name type="scientific">Cryptolaemus montrouzieri</name>
    <dbReference type="NCBI Taxonomy" id="559131"/>
    <lineage>
        <taxon>Eukaryota</taxon>
        <taxon>Metazoa</taxon>
        <taxon>Ecdysozoa</taxon>
        <taxon>Arthropoda</taxon>
        <taxon>Hexapoda</taxon>
        <taxon>Insecta</taxon>
        <taxon>Pterygota</taxon>
        <taxon>Neoptera</taxon>
        <taxon>Endopterygota</taxon>
        <taxon>Coleoptera</taxon>
        <taxon>Polyphaga</taxon>
        <taxon>Cucujiformia</taxon>
        <taxon>Coccinelloidea</taxon>
        <taxon>Coccinellidae</taxon>
        <taxon>Scymninae</taxon>
        <taxon>Scymnini</taxon>
        <taxon>Cryptolaemus</taxon>
    </lineage>
</organism>
<evidence type="ECO:0000313" key="2">
    <source>
        <dbReference type="EMBL" id="KAL3285742.1"/>
    </source>
</evidence>
<dbReference type="InterPro" id="IPR057954">
    <property type="entry name" value="SET_TTL12"/>
</dbReference>
<name>A0ABD2P448_9CUCU</name>
<dbReference type="EMBL" id="JABFTP020000185">
    <property type="protein sequence ID" value="KAL3285742.1"/>
    <property type="molecule type" value="Genomic_DNA"/>
</dbReference>
<proteinExistence type="predicted"/>
<evidence type="ECO:0000313" key="3">
    <source>
        <dbReference type="Proteomes" id="UP001516400"/>
    </source>
</evidence>
<dbReference type="Gene3D" id="3.30.470.20">
    <property type="entry name" value="ATP-grasp fold, B domain"/>
    <property type="match status" value="1"/>
</dbReference>